<dbReference type="PANTHER" id="PTHR34299:SF1">
    <property type="entry name" value="DIACYLGLYCEROL KINASE"/>
    <property type="match status" value="1"/>
</dbReference>
<keyword evidence="17 21" id="KW-0443">Lipid metabolism</keyword>
<keyword evidence="6" id="KW-1003">Cell membrane</keyword>
<evidence type="ECO:0000256" key="21">
    <source>
        <dbReference type="RuleBase" id="RU363065"/>
    </source>
</evidence>
<dbReference type="InterPro" id="IPR033718">
    <property type="entry name" value="DAGK_prok"/>
</dbReference>
<dbReference type="PANTHER" id="PTHR34299">
    <property type="entry name" value="DIACYLGLYCEROL KINASE"/>
    <property type="match status" value="1"/>
</dbReference>
<evidence type="ECO:0000256" key="12">
    <source>
        <dbReference type="ARBA" id="ARBA00022741"/>
    </source>
</evidence>
<keyword evidence="20 21" id="KW-1208">Phospholipid metabolism</keyword>
<dbReference type="Gene3D" id="1.10.287.3610">
    <property type="match status" value="1"/>
</dbReference>
<evidence type="ECO:0000256" key="8">
    <source>
        <dbReference type="ARBA" id="ARBA00022519"/>
    </source>
</evidence>
<feature type="transmembrane region" description="Helical" evidence="21">
    <location>
        <begin position="35"/>
        <end position="53"/>
    </location>
</feature>
<evidence type="ECO:0000256" key="20">
    <source>
        <dbReference type="ARBA" id="ARBA00023264"/>
    </source>
</evidence>
<dbReference type="EMBL" id="CP117812">
    <property type="protein sequence ID" value="WDE97970.1"/>
    <property type="molecule type" value="Genomic_DNA"/>
</dbReference>
<dbReference type="GO" id="GO:0016301">
    <property type="term" value="F:kinase activity"/>
    <property type="evidence" value="ECO:0007669"/>
    <property type="project" value="UniProtKB-KW"/>
</dbReference>
<feature type="transmembrane region" description="Helical" evidence="21">
    <location>
        <begin position="100"/>
        <end position="121"/>
    </location>
</feature>
<dbReference type="InterPro" id="IPR000829">
    <property type="entry name" value="DAGK"/>
</dbReference>
<dbReference type="Proteomes" id="UP001214250">
    <property type="component" value="Chromosome 2"/>
</dbReference>
<keyword evidence="10 21" id="KW-0812">Transmembrane</keyword>
<keyword evidence="23" id="KW-1185">Reference proteome</keyword>
<evidence type="ECO:0000256" key="13">
    <source>
        <dbReference type="ARBA" id="ARBA00022777"/>
    </source>
</evidence>
<keyword evidence="18 21" id="KW-0472">Membrane</keyword>
<reference evidence="22 23" key="1">
    <citation type="submission" date="2023-02" db="EMBL/GenBank/DDBJ databases">
        <title>Genome sequence of Lentisphaera profundi SAORIC-696.</title>
        <authorList>
            <person name="Kim e."/>
            <person name="Cho J.-C."/>
            <person name="Choi A."/>
            <person name="Kang I."/>
        </authorList>
    </citation>
    <scope>NUCLEOTIDE SEQUENCE [LARGE SCALE GENOMIC DNA]</scope>
    <source>
        <strain evidence="22 23">SAORIC-696</strain>
    </source>
</reference>
<proteinExistence type="inferred from homology"/>
<evidence type="ECO:0000313" key="22">
    <source>
        <dbReference type="EMBL" id="WDE97970.1"/>
    </source>
</evidence>
<evidence type="ECO:0000256" key="17">
    <source>
        <dbReference type="ARBA" id="ARBA00023098"/>
    </source>
</evidence>
<evidence type="ECO:0000256" key="15">
    <source>
        <dbReference type="ARBA" id="ARBA00022842"/>
    </source>
</evidence>
<keyword evidence="13 21" id="KW-0418">Kinase</keyword>
<comment type="subcellular location">
    <subcellularLocation>
        <location evidence="2">Cell inner membrane</location>
        <topology evidence="2">Multi-pass membrane protein</topology>
    </subcellularLocation>
</comment>
<keyword evidence="14 21" id="KW-0067">ATP-binding</keyword>
<evidence type="ECO:0000256" key="11">
    <source>
        <dbReference type="ARBA" id="ARBA00022723"/>
    </source>
</evidence>
<dbReference type="Pfam" id="PF01219">
    <property type="entry name" value="DAGK_prokar"/>
    <property type="match status" value="1"/>
</dbReference>
<sequence>MHHNKPPNKGFLRFTHTIRYSIDGLKDAWKYEESFRQEAIGFLVLSPFAFFLGNTLIDYVLLLGSLWFLLIVELLNSAIEAAIDRIGPELHPLSKRAKDIGSAAVMLTILMACAIWISYLINWL</sequence>
<keyword evidence="19" id="KW-0594">Phospholipid biosynthesis</keyword>
<evidence type="ECO:0000256" key="4">
    <source>
        <dbReference type="ARBA" id="ARBA00012133"/>
    </source>
</evidence>
<keyword evidence="9 21" id="KW-0808">Transferase</keyword>
<evidence type="ECO:0000256" key="2">
    <source>
        <dbReference type="ARBA" id="ARBA00004429"/>
    </source>
</evidence>
<evidence type="ECO:0000256" key="7">
    <source>
        <dbReference type="ARBA" id="ARBA00022516"/>
    </source>
</evidence>
<evidence type="ECO:0000256" key="6">
    <source>
        <dbReference type="ARBA" id="ARBA00022475"/>
    </source>
</evidence>
<keyword evidence="15" id="KW-0460">Magnesium</keyword>
<evidence type="ECO:0000256" key="19">
    <source>
        <dbReference type="ARBA" id="ARBA00023209"/>
    </source>
</evidence>
<evidence type="ECO:0000256" key="9">
    <source>
        <dbReference type="ARBA" id="ARBA00022679"/>
    </source>
</evidence>
<evidence type="ECO:0000256" key="5">
    <source>
        <dbReference type="ARBA" id="ARBA00017575"/>
    </source>
</evidence>
<keyword evidence="7" id="KW-0444">Lipid biosynthesis</keyword>
<comment type="function">
    <text evidence="21">Catalyzes the ATP-dependent phosphorylation of sn-l,2-diacylglycerol (DAG) to phosphatidic acid. Involved in the recycling of diacylglycerol produced as a by-product during membrane-derived oligosaccharide (MDO) biosynthesis.</text>
</comment>
<evidence type="ECO:0000313" key="23">
    <source>
        <dbReference type="Proteomes" id="UP001214250"/>
    </source>
</evidence>
<evidence type="ECO:0000256" key="1">
    <source>
        <dbReference type="ARBA" id="ARBA00001946"/>
    </source>
</evidence>
<dbReference type="CDD" id="cd14264">
    <property type="entry name" value="DAGK_IM"/>
    <property type="match status" value="1"/>
</dbReference>
<comment type="caution">
    <text evidence="21">Lacks conserved residue(s) required for the propagation of feature annotation.</text>
</comment>
<evidence type="ECO:0000256" key="14">
    <source>
        <dbReference type="ARBA" id="ARBA00022840"/>
    </source>
</evidence>
<keyword evidence="12 21" id="KW-0547">Nucleotide-binding</keyword>
<dbReference type="InterPro" id="IPR036945">
    <property type="entry name" value="DAGK_sf"/>
</dbReference>
<dbReference type="RefSeq" id="WP_274152681.1">
    <property type="nucleotide sequence ID" value="NZ_CP117812.1"/>
</dbReference>
<protein>
    <recommendedName>
        <fullName evidence="5 21">Diacylglycerol kinase</fullName>
        <ecNumber evidence="4 21">2.7.1.107</ecNumber>
    </recommendedName>
</protein>
<evidence type="ECO:0000256" key="10">
    <source>
        <dbReference type="ARBA" id="ARBA00022692"/>
    </source>
</evidence>
<comment type="similarity">
    <text evidence="3 21">Belongs to the bacterial diacylglycerol kinase family.</text>
</comment>
<name>A0ABY7VUS9_9BACT</name>
<keyword evidence="16 21" id="KW-1133">Transmembrane helix</keyword>
<evidence type="ECO:0000256" key="16">
    <source>
        <dbReference type="ARBA" id="ARBA00022989"/>
    </source>
</evidence>
<accession>A0ABY7VUS9</accession>
<evidence type="ECO:0000256" key="3">
    <source>
        <dbReference type="ARBA" id="ARBA00005967"/>
    </source>
</evidence>
<keyword evidence="11" id="KW-0479">Metal-binding</keyword>
<comment type="cofactor">
    <cofactor evidence="1">
        <name>Mg(2+)</name>
        <dbReference type="ChEBI" id="CHEBI:18420"/>
    </cofactor>
</comment>
<organism evidence="22 23">
    <name type="scientific">Lentisphaera profundi</name>
    <dbReference type="NCBI Taxonomy" id="1658616"/>
    <lineage>
        <taxon>Bacteria</taxon>
        <taxon>Pseudomonadati</taxon>
        <taxon>Lentisphaerota</taxon>
        <taxon>Lentisphaeria</taxon>
        <taxon>Lentisphaerales</taxon>
        <taxon>Lentisphaeraceae</taxon>
        <taxon>Lentisphaera</taxon>
    </lineage>
</organism>
<keyword evidence="8" id="KW-0997">Cell inner membrane</keyword>
<dbReference type="EC" id="2.7.1.107" evidence="4 21"/>
<evidence type="ECO:0000256" key="18">
    <source>
        <dbReference type="ARBA" id="ARBA00023136"/>
    </source>
</evidence>
<comment type="catalytic activity">
    <reaction evidence="21">
        <text>a 1,2-diacyl-sn-glycerol + ATP = a 1,2-diacyl-sn-glycero-3-phosphate + ADP + H(+)</text>
        <dbReference type="Rhea" id="RHEA:10272"/>
        <dbReference type="ChEBI" id="CHEBI:15378"/>
        <dbReference type="ChEBI" id="CHEBI:17815"/>
        <dbReference type="ChEBI" id="CHEBI:30616"/>
        <dbReference type="ChEBI" id="CHEBI:58608"/>
        <dbReference type="ChEBI" id="CHEBI:456216"/>
        <dbReference type="EC" id="2.7.1.107"/>
    </reaction>
</comment>
<gene>
    <name evidence="22" type="ORF">PQO03_19265</name>
</gene>